<dbReference type="PATRIC" id="fig|1396.432.peg.69"/>
<evidence type="ECO:0000256" key="1">
    <source>
        <dbReference type="SAM" id="Coils"/>
    </source>
</evidence>
<comment type="caution">
    <text evidence="2">The sequence shown here is derived from an EMBL/GenBank/DDBJ whole genome shotgun (WGS) entry which is preliminary data.</text>
</comment>
<dbReference type="Proteomes" id="UP000613452">
    <property type="component" value="Unassembled WGS sequence"/>
</dbReference>
<evidence type="ECO:0000313" key="4">
    <source>
        <dbReference type="Proteomes" id="UP000075591"/>
    </source>
</evidence>
<accession>A0A150AUE6</accession>
<evidence type="ECO:0000313" key="3">
    <source>
        <dbReference type="EMBL" id="MBK1606895.1"/>
    </source>
</evidence>
<evidence type="ECO:0000313" key="5">
    <source>
        <dbReference type="Proteomes" id="UP000613452"/>
    </source>
</evidence>
<dbReference type="AlphaFoldDB" id="A0A150AUE6"/>
<keyword evidence="1" id="KW-0175">Coiled coil</keyword>
<dbReference type="EMBL" id="JAEFBZ010000001">
    <property type="protein sequence ID" value="MBK1606895.1"/>
    <property type="molecule type" value="Genomic_DNA"/>
</dbReference>
<organism evidence="2 4">
    <name type="scientific">Bacillus cereus</name>
    <dbReference type="NCBI Taxonomy" id="1396"/>
    <lineage>
        <taxon>Bacteria</taxon>
        <taxon>Bacillati</taxon>
        <taxon>Bacillota</taxon>
        <taxon>Bacilli</taxon>
        <taxon>Bacillales</taxon>
        <taxon>Bacillaceae</taxon>
        <taxon>Bacillus</taxon>
        <taxon>Bacillus cereus group</taxon>
    </lineage>
</organism>
<evidence type="ECO:0008006" key="6">
    <source>
        <dbReference type="Google" id="ProtNLM"/>
    </source>
</evidence>
<evidence type="ECO:0000313" key="2">
    <source>
        <dbReference type="EMBL" id="KXX85050.1"/>
    </source>
</evidence>
<gene>
    <name evidence="2" type="ORF">AT274_06575</name>
    <name evidence="3" type="ORF">JCR31_03135</name>
</gene>
<feature type="coiled-coil region" evidence="1">
    <location>
        <begin position="128"/>
        <end position="176"/>
    </location>
</feature>
<reference evidence="3 5" key="2">
    <citation type="submission" date="2020-12" db="EMBL/GenBank/DDBJ databases">
        <title>Genome assembly for a thermostable protease producing Bacillus cereus MAKP1 strain isolated from chicken gut.</title>
        <authorList>
            <person name="Malaviya A."/>
        </authorList>
    </citation>
    <scope>NUCLEOTIDE SEQUENCE [LARGE SCALE GENOMIC DNA]</scope>
    <source>
        <strain evidence="3 5">MAKP1</strain>
    </source>
</reference>
<sequence>MERENIIAATKERLEQFNLGDLNRYKESTQEQFITIEQYFLQTEERINKALEEIKSINFNIRGICNTINISKSTVYNNPNTLRLYIEERINDIENQDLLSKNKQGKQQIRISELEKFLDRTIIDQIEFNNLKVHNECLQDEVNRLTERNELLGLERAKLVRRLNDMDLELRKLRNKKENVVSFNQD</sequence>
<reference evidence="2 4" key="1">
    <citation type="submission" date="2015-12" db="EMBL/GenBank/DDBJ databases">
        <title>Bacillus cereus Group isolate.</title>
        <authorList>
            <person name="Kovac J."/>
        </authorList>
    </citation>
    <scope>NUCLEOTIDE SEQUENCE [LARGE SCALE GENOMIC DNA]</scope>
    <source>
        <strain evidence="2 4">FSL W8-0275</strain>
    </source>
</reference>
<dbReference type="Proteomes" id="UP000075591">
    <property type="component" value="Unassembled WGS sequence"/>
</dbReference>
<dbReference type="EMBL" id="LOMT01000161">
    <property type="protein sequence ID" value="KXX85050.1"/>
    <property type="molecule type" value="Genomic_DNA"/>
</dbReference>
<dbReference type="RefSeq" id="WP_000439122.1">
    <property type="nucleotide sequence ID" value="NZ_AP022857.1"/>
</dbReference>
<protein>
    <recommendedName>
        <fullName evidence="6">DUF3967 domain-containing protein</fullName>
    </recommendedName>
</protein>
<proteinExistence type="predicted"/>
<name>A0A150AUE6_BACCE</name>